<dbReference type="Gene3D" id="2.20.140.10">
    <property type="entry name" value="WGR domain"/>
    <property type="match status" value="1"/>
</dbReference>
<evidence type="ECO:0000313" key="3">
    <source>
        <dbReference type="Proteomes" id="UP000265703"/>
    </source>
</evidence>
<proteinExistence type="predicted"/>
<dbReference type="EMBL" id="QKYT01000164">
    <property type="protein sequence ID" value="RIA91024.1"/>
    <property type="molecule type" value="Genomic_DNA"/>
</dbReference>
<reference evidence="2 3" key="1">
    <citation type="submission" date="2018-06" db="EMBL/GenBank/DDBJ databases">
        <title>Comparative genomics reveals the genomic features of Rhizophagus irregularis, R. cerebriforme, R. diaphanum and Gigaspora rosea, and their symbiotic lifestyle signature.</title>
        <authorList>
            <person name="Morin E."/>
            <person name="San Clemente H."/>
            <person name="Chen E.C.H."/>
            <person name="De La Providencia I."/>
            <person name="Hainaut M."/>
            <person name="Kuo A."/>
            <person name="Kohler A."/>
            <person name="Murat C."/>
            <person name="Tang N."/>
            <person name="Roy S."/>
            <person name="Loubradou J."/>
            <person name="Henrissat B."/>
            <person name="Grigoriev I.V."/>
            <person name="Corradi N."/>
            <person name="Roux C."/>
            <person name="Martin F.M."/>
        </authorList>
    </citation>
    <scope>NUCLEOTIDE SEQUENCE [LARGE SCALE GENOMIC DNA]</scope>
    <source>
        <strain evidence="2 3">DAOM 227022</strain>
    </source>
</reference>
<evidence type="ECO:0000313" key="2">
    <source>
        <dbReference type="EMBL" id="RIA91024.1"/>
    </source>
</evidence>
<dbReference type="AlphaFoldDB" id="A0A397T7M2"/>
<name>A0A397T7M2_9GLOM</name>
<sequence>MPIFDNKSTSSSSSSNNNNKRMSTTIIEPTFSLSKKKSSRLSKARPCSIYTDVVIPECTSNNNNQEITSPIPSGHLETSTRFWQFRVEEGLITYVRYGNIRADGSLKERATHIQQHSCYGDARQFVENLVDEKIKAGYVGWARW</sequence>
<gene>
    <name evidence="2" type="ORF">C1645_822599</name>
</gene>
<keyword evidence="3" id="KW-1185">Reference proteome</keyword>
<comment type="caution">
    <text evidence="2">The sequence shown here is derived from an EMBL/GenBank/DDBJ whole genome shotgun (WGS) entry which is preliminary data.</text>
</comment>
<evidence type="ECO:0008006" key="4">
    <source>
        <dbReference type="Google" id="ProtNLM"/>
    </source>
</evidence>
<organism evidence="2 3">
    <name type="scientific">Glomus cerebriforme</name>
    <dbReference type="NCBI Taxonomy" id="658196"/>
    <lineage>
        <taxon>Eukaryota</taxon>
        <taxon>Fungi</taxon>
        <taxon>Fungi incertae sedis</taxon>
        <taxon>Mucoromycota</taxon>
        <taxon>Glomeromycotina</taxon>
        <taxon>Glomeromycetes</taxon>
        <taxon>Glomerales</taxon>
        <taxon>Glomeraceae</taxon>
        <taxon>Glomus</taxon>
    </lineage>
</organism>
<dbReference type="Proteomes" id="UP000265703">
    <property type="component" value="Unassembled WGS sequence"/>
</dbReference>
<feature type="region of interest" description="Disordered" evidence="1">
    <location>
        <begin position="1"/>
        <end position="27"/>
    </location>
</feature>
<accession>A0A397T7M2</accession>
<evidence type="ECO:0000256" key="1">
    <source>
        <dbReference type="SAM" id="MobiDB-lite"/>
    </source>
</evidence>
<protein>
    <recommendedName>
        <fullName evidence="4">WGR domain-containing protein</fullName>
    </recommendedName>
</protein>
<dbReference type="OrthoDB" id="2368435at2759"/>
<feature type="compositionally biased region" description="Low complexity" evidence="1">
    <location>
        <begin position="1"/>
        <end position="20"/>
    </location>
</feature>